<dbReference type="PANTHER" id="PTHR11635">
    <property type="entry name" value="CAMP-DEPENDENT PROTEIN KINASE REGULATORY CHAIN"/>
    <property type="match status" value="1"/>
</dbReference>
<feature type="region of interest" description="Disordered" evidence="4">
    <location>
        <begin position="36"/>
        <end position="75"/>
    </location>
</feature>
<accession>A0A915EPT1</accession>
<evidence type="ECO:0000313" key="5">
    <source>
        <dbReference type="Proteomes" id="UP000887574"/>
    </source>
</evidence>
<dbReference type="GO" id="GO:0004862">
    <property type="term" value="F:cAMP-dependent protein kinase inhibitor activity"/>
    <property type="evidence" value="ECO:0007669"/>
    <property type="project" value="TreeGrafter"/>
</dbReference>
<dbReference type="PANTHER" id="PTHR11635:SF152">
    <property type="entry name" value="CAMP-DEPENDENT PROTEIN KINASE TYPE I REGULATORY SUBUNIT-RELATED"/>
    <property type="match status" value="1"/>
</dbReference>
<dbReference type="InterPro" id="IPR050503">
    <property type="entry name" value="cAMP-dep_PK_reg_su-like"/>
</dbReference>
<dbReference type="GO" id="GO:0034236">
    <property type="term" value="F:protein kinase A catalytic subunit binding"/>
    <property type="evidence" value="ECO:0007669"/>
    <property type="project" value="TreeGrafter"/>
</dbReference>
<protein>
    <submittedName>
        <fullName evidence="6">Uncharacterized protein</fullName>
    </submittedName>
</protein>
<evidence type="ECO:0000256" key="4">
    <source>
        <dbReference type="SAM" id="MobiDB-lite"/>
    </source>
</evidence>
<dbReference type="Gene3D" id="1.20.890.10">
    <property type="entry name" value="cAMP-dependent protein kinase regulatory subunit, dimerization-anchoring domain"/>
    <property type="match status" value="1"/>
</dbReference>
<evidence type="ECO:0000313" key="6">
    <source>
        <dbReference type="WBParaSite" id="jg7649.1"/>
    </source>
</evidence>
<sequence length="134" mass="15191">MSSGNEEAQLAQCQAYVRSHNIQQLVKDAIINEQRVQEASHNAEQALEDDDTLDEPPPMPQGGGRRRLGVSAEVPDENEAANYKRVIIPKDDNAKQSLRNAMCKNLLFAHLDADEQKAIFDAMFQWRRKGRNHH</sequence>
<keyword evidence="5" id="KW-1185">Reference proteome</keyword>
<dbReference type="AlphaFoldDB" id="A0A915EPT1"/>
<keyword evidence="2" id="KW-0547">Nucleotide-binding</keyword>
<evidence type="ECO:0000256" key="1">
    <source>
        <dbReference type="ARBA" id="ARBA00005753"/>
    </source>
</evidence>
<evidence type="ECO:0000256" key="2">
    <source>
        <dbReference type="ARBA" id="ARBA00022566"/>
    </source>
</evidence>
<reference evidence="6" key="1">
    <citation type="submission" date="2022-11" db="UniProtKB">
        <authorList>
            <consortium name="WormBaseParasite"/>
        </authorList>
    </citation>
    <scope>IDENTIFICATION</scope>
</reference>
<proteinExistence type="inferred from homology"/>
<keyword evidence="2" id="KW-0116">cAMP-binding</keyword>
<dbReference type="GO" id="GO:0005952">
    <property type="term" value="C:cAMP-dependent protein kinase complex"/>
    <property type="evidence" value="ECO:0007669"/>
    <property type="project" value="InterPro"/>
</dbReference>
<organism evidence="5 6">
    <name type="scientific">Ditylenchus dipsaci</name>
    <dbReference type="NCBI Taxonomy" id="166011"/>
    <lineage>
        <taxon>Eukaryota</taxon>
        <taxon>Metazoa</taxon>
        <taxon>Ecdysozoa</taxon>
        <taxon>Nematoda</taxon>
        <taxon>Chromadorea</taxon>
        <taxon>Rhabditida</taxon>
        <taxon>Tylenchina</taxon>
        <taxon>Tylenchomorpha</taxon>
        <taxon>Sphaerularioidea</taxon>
        <taxon>Anguinidae</taxon>
        <taxon>Anguininae</taxon>
        <taxon>Ditylenchus</taxon>
    </lineage>
</organism>
<dbReference type="WBParaSite" id="jg7649.1">
    <property type="protein sequence ID" value="jg7649.1"/>
    <property type="gene ID" value="jg7649"/>
</dbReference>
<name>A0A915EPT1_9BILA</name>
<dbReference type="GO" id="GO:0005829">
    <property type="term" value="C:cytosol"/>
    <property type="evidence" value="ECO:0007669"/>
    <property type="project" value="TreeGrafter"/>
</dbReference>
<comment type="similarity">
    <text evidence="1">Belongs to the cAMP-dependent kinase regulatory chain family.</text>
</comment>
<dbReference type="Proteomes" id="UP000887574">
    <property type="component" value="Unplaced"/>
</dbReference>
<evidence type="ECO:0000256" key="3">
    <source>
        <dbReference type="ARBA" id="ARBA00023149"/>
    </source>
</evidence>
<keyword evidence="3" id="KW-0114">cAMP</keyword>
<dbReference type="GO" id="GO:0030552">
    <property type="term" value="F:cAMP binding"/>
    <property type="evidence" value="ECO:0007669"/>
    <property type="project" value="UniProtKB-KW"/>
</dbReference>